<proteinExistence type="predicted"/>
<dbReference type="Pfam" id="PF13175">
    <property type="entry name" value="AAA_15"/>
    <property type="match status" value="1"/>
</dbReference>
<dbReference type="AlphaFoldDB" id="A0A396CA21"/>
<organism evidence="2 3">
    <name type="scientific">Bacteroides fragilis</name>
    <dbReference type="NCBI Taxonomy" id="817"/>
    <lineage>
        <taxon>Bacteria</taxon>
        <taxon>Pseudomonadati</taxon>
        <taxon>Bacteroidota</taxon>
        <taxon>Bacteroidia</taxon>
        <taxon>Bacteroidales</taxon>
        <taxon>Bacteroidaceae</taxon>
        <taxon>Bacteroides</taxon>
    </lineage>
</organism>
<dbReference type="InterPro" id="IPR027417">
    <property type="entry name" value="P-loop_NTPase"/>
</dbReference>
<gene>
    <name evidence="2" type="ORF">DW228_06715</name>
</gene>
<dbReference type="InterPro" id="IPR041685">
    <property type="entry name" value="AAA_GajA/Old/RecF-like"/>
</dbReference>
<accession>A0A396CA21</accession>
<evidence type="ECO:0000313" key="3">
    <source>
        <dbReference type="Proteomes" id="UP000266644"/>
    </source>
</evidence>
<feature type="domain" description="Endonuclease GajA/Old nuclease/RecF-like AAA" evidence="1">
    <location>
        <begin position="63"/>
        <end position="572"/>
    </location>
</feature>
<keyword evidence="2" id="KW-0547">Nucleotide-binding</keyword>
<dbReference type="EMBL" id="QRJE01000008">
    <property type="protein sequence ID" value="RHH14486.1"/>
    <property type="molecule type" value="Genomic_DNA"/>
</dbReference>
<name>A0A396CA21_BACFG</name>
<evidence type="ECO:0000313" key="2">
    <source>
        <dbReference type="EMBL" id="RHH14486.1"/>
    </source>
</evidence>
<comment type="caution">
    <text evidence="2">The sequence shown here is derived from an EMBL/GenBank/DDBJ whole genome shotgun (WGS) entry which is preliminary data.</text>
</comment>
<dbReference type="GO" id="GO:0005524">
    <property type="term" value="F:ATP binding"/>
    <property type="evidence" value="ECO:0007669"/>
    <property type="project" value="UniProtKB-KW"/>
</dbReference>
<protein>
    <submittedName>
        <fullName evidence="2">ATP-binding cassette domain-containing protein</fullName>
    </submittedName>
</protein>
<dbReference type="SUPFAM" id="SSF52540">
    <property type="entry name" value="P-loop containing nucleoside triphosphate hydrolases"/>
    <property type="match status" value="1"/>
</dbReference>
<dbReference type="Proteomes" id="UP000266644">
    <property type="component" value="Unassembled WGS sequence"/>
</dbReference>
<sequence>MINTMRIIGVQILPGTDITIRKSLNIGWYPLIKCKNDIASDDKLIPIIAEDCCPQSYYKIDKRLPFISVCAIVGENGSGKSSLLEIIYRIINNFAATLLPSPQLNNNKNVTVLYATGLEARLFFELKGEIRCIYNHDIVTNYFTVIKGNCKELKISNLTSDERNVVLQNFFYTIALNYSLYALNSSDYDPIIPKENEQKGAGEWLKNMFHKNDGYYIPIALTPYRDDGEININNENNLALQRLSVFSLLFHSQRKSFIEGYAPDELQYQYIKDYKSIKIEGFRSRLSYTYPELITSIDILIKHFELAWEKKILEELGIDLNDDSNDRNETIAFFLAYKSTKICLTYPSFQKMLNLNGILRLKQTTSEPENKRTEKIPTQALSYWLKANTDKINAITNELYKEKNHITIKIHQCINYLTNQRYKEDGVYSISYKDLMGTKRYKTYDEVLVLLPPPFFKIDLKLRKKTRGQKEETKTKPEAITLQTMSSGERQLLYSMSYIFYHIKNIASIQEDDERICYNHINLIFDEAELYYHPEFQRIFVRRLLENLAICHIDRRIIRSINIIIVTHSPFLLSDIPETNILFLGDEEQQGKQKTLGANIYDLLKSSFFMKYAIGDFAQHKLNELMEVYYNKKDSKNRQDIFLEKYDEFKFTAEHIADDYLSKTFLFMFHEMQQEFKPEDARSRIEKELQDMELKVEKLRKTLRK</sequence>
<keyword evidence="2" id="KW-0067">ATP-binding</keyword>
<reference evidence="2 3" key="1">
    <citation type="submission" date="2018-08" db="EMBL/GenBank/DDBJ databases">
        <title>A genome reference for cultivated species of the human gut microbiota.</title>
        <authorList>
            <person name="Zou Y."/>
            <person name="Xue W."/>
            <person name="Luo G."/>
        </authorList>
    </citation>
    <scope>NUCLEOTIDE SEQUENCE [LARGE SCALE GENOMIC DNA]</scope>
    <source>
        <strain evidence="2 3">AM18-6</strain>
    </source>
</reference>
<evidence type="ECO:0000259" key="1">
    <source>
        <dbReference type="Pfam" id="PF13175"/>
    </source>
</evidence>
<dbReference type="Gene3D" id="3.40.50.300">
    <property type="entry name" value="P-loop containing nucleotide triphosphate hydrolases"/>
    <property type="match status" value="1"/>
</dbReference>